<keyword evidence="4" id="KW-1185">Reference proteome</keyword>
<organism evidence="3 4">
    <name type="scientific">Lentzea tibetensis</name>
    <dbReference type="NCBI Taxonomy" id="2591470"/>
    <lineage>
        <taxon>Bacteria</taxon>
        <taxon>Bacillati</taxon>
        <taxon>Actinomycetota</taxon>
        <taxon>Actinomycetes</taxon>
        <taxon>Pseudonocardiales</taxon>
        <taxon>Pseudonocardiaceae</taxon>
        <taxon>Lentzea</taxon>
    </lineage>
</organism>
<dbReference type="Proteomes" id="UP000316639">
    <property type="component" value="Unassembled WGS sequence"/>
</dbReference>
<dbReference type="OrthoDB" id="7058480at2"/>
<dbReference type="InterPro" id="IPR025184">
    <property type="entry name" value="AadA_C"/>
</dbReference>
<feature type="domain" description="Adenylyltransferase AadA C-terminal" evidence="2">
    <location>
        <begin position="142"/>
        <end position="224"/>
    </location>
</feature>
<accession>A0A563ELN9</accession>
<dbReference type="RefSeq" id="WP_146357172.1">
    <property type="nucleotide sequence ID" value="NZ_VOBR01000023.1"/>
</dbReference>
<proteinExistence type="predicted"/>
<evidence type="ECO:0000256" key="1">
    <source>
        <dbReference type="ARBA" id="ARBA00022679"/>
    </source>
</evidence>
<protein>
    <submittedName>
        <fullName evidence="3">DUF4111 domain-containing protein</fullName>
    </submittedName>
</protein>
<comment type="caution">
    <text evidence="3">The sequence shown here is derived from an EMBL/GenBank/DDBJ whole genome shotgun (WGS) entry which is preliminary data.</text>
</comment>
<evidence type="ECO:0000259" key="2">
    <source>
        <dbReference type="Pfam" id="PF13427"/>
    </source>
</evidence>
<dbReference type="AlphaFoldDB" id="A0A563ELN9"/>
<name>A0A563ELN9_9PSEU</name>
<dbReference type="Pfam" id="PF13427">
    <property type="entry name" value="AadA_C"/>
    <property type="match status" value="1"/>
</dbReference>
<reference evidence="3 4" key="1">
    <citation type="submission" date="2019-07" db="EMBL/GenBank/DDBJ databases">
        <title>Lentzea xizangensis sp. nov., isolated from Qinghai-Tibetan Plateau Soils.</title>
        <authorList>
            <person name="Huang J."/>
        </authorList>
    </citation>
    <scope>NUCLEOTIDE SEQUENCE [LARGE SCALE GENOMIC DNA]</scope>
    <source>
        <strain evidence="3 4">FXJ1.1311</strain>
    </source>
</reference>
<dbReference type="EMBL" id="VOBR01000023">
    <property type="protein sequence ID" value="TWP48030.1"/>
    <property type="molecule type" value="Genomic_DNA"/>
</dbReference>
<dbReference type="GO" id="GO:0016740">
    <property type="term" value="F:transferase activity"/>
    <property type="evidence" value="ECO:0007669"/>
    <property type="project" value="UniProtKB-KW"/>
</dbReference>
<sequence length="255" mass="28269">MTPYEELDGVLTRLAREAREILGDTYVGTYVQGSFALGAGDLHSDCDFIIATTVLPSGAAEAGLRELHDEIPTREGLWTKEMEGSYADVASLRTVDGMGVPWLFCDHGLRELIWDTHCNTPHARWILRNRGIVVDGPPIASLVDEVPPEVLRDEMRAALPTVIDDIRAWASFDVAWTQRYAVSAVCRALYTIKTAEVESKRGALAWALDHLDPKWRPLIAQAMADRDLGWDPDQPPRPGSLDETFEFAASVGQVR</sequence>
<evidence type="ECO:0000313" key="4">
    <source>
        <dbReference type="Proteomes" id="UP000316639"/>
    </source>
</evidence>
<gene>
    <name evidence="3" type="ORF">FKR81_30670</name>
</gene>
<evidence type="ECO:0000313" key="3">
    <source>
        <dbReference type="EMBL" id="TWP48030.1"/>
    </source>
</evidence>
<keyword evidence="1" id="KW-0808">Transferase</keyword>